<evidence type="ECO:0000256" key="1">
    <source>
        <dbReference type="SAM" id="MobiDB-lite"/>
    </source>
</evidence>
<evidence type="ECO:0000313" key="2">
    <source>
        <dbReference type="EnsemblPlants" id="AET5Gv21157200.1"/>
    </source>
</evidence>
<reference evidence="2" key="5">
    <citation type="journal article" date="2021" name="G3 (Bethesda)">
        <title>Aegilops tauschii genome assembly Aet v5.0 features greater sequence contiguity and improved annotation.</title>
        <authorList>
            <person name="Wang L."/>
            <person name="Zhu T."/>
            <person name="Rodriguez J.C."/>
            <person name="Deal K.R."/>
            <person name="Dubcovsky J."/>
            <person name="McGuire P.E."/>
            <person name="Lux T."/>
            <person name="Spannagl M."/>
            <person name="Mayer K.F.X."/>
            <person name="Baldrich P."/>
            <person name="Meyers B.C."/>
            <person name="Huo N."/>
            <person name="Gu Y.Q."/>
            <person name="Zhou H."/>
            <person name="Devos K.M."/>
            <person name="Bennetzen J.L."/>
            <person name="Unver T."/>
            <person name="Budak H."/>
            <person name="Gulick P.J."/>
            <person name="Galiba G."/>
            <person name="Kalapos B."/>
            <person name="Nelson D.R."/>
            <person name="Li P."/>
            <person name="You F.M."/>
            <person name="Luo M.C."/>
            <person name="Dvorak J."/>
        </authorList>
    </citation>
    <scope>NUCLEOTIDE SEQUENCE [LARGE SCALE GENOMIC DNA]</scope>
    <source>
        <strain evidence="2">cv. AL8/78</strain>
    </source>
</reference>
<organism evidence="2 3">
    <name type="scientific">Aegilops tauschii subsp. strangulata</name>
    <name type="common">Goatgrass</name>
    <dbReference type="NCBI Taxonomy" id="200361"/>
    <lineage>
        <taxon>Eukaryota</taxon>
        <taxon>Viridiplantae</taxon>
        <taxon>Streptophyta</taxon>
        <taxon>Embryophyta</taxon>
        <taxon>Tracheophyta</taxon>
        <taxon>Spermatophyta</taxon>
        <taxon>Magnoliopsida</taxon>
        <taxon>Liliopsida</taxon>
        <taxon>Poales</taxon>
        <taxon>Poaceae</taxon>
        <taxon>BOP clade</taxon>
        <taxon>Pooideae</taxon>
        <taxon>Triticodae</taxon>
        <taxon>Triticeae</taxon>
        <taxon>Triticinae</taxon>
        <taxon>Aegilops</taxon>
    </lineage>
</organism>
<accession>A0A453MEL4</accession>
<name>A0A453MEL4_AEGTS</name>
<feature type="region of interest" description="Disordered" evidence="1">
    <location>
        <begin position="1"/>
        <end position="37"/>
    </location>
</feature>
<reference evidence="2" key="3">
    <citation type="journal article" date="2017" name="Nature">
        <title>Genome sequence of the progenitor of the wheat D genome Aegilops tauschii.</title>
        <authorList>
            <person name="Luo M.C."/>
            <person name="Gu Y.Q."/>
            <person name="Puiu D."/>
            <person name="Wang H."/>
            <person name="Twardziok S.O."/>
            <person name="Deal K.R."/>
            <person name="Huo N."/>
            <person name="Zhu T."/>
            <person name="Wang L."/>
            <person name="Wang Y."/>
            <person name="McGuire P.E."/>
            <person name="Liu S."/>
            <person name="Long H."/>
            <person name="Ramasamy R.K."/>
            <person name="Rodriguez J.C."/>
            <person name="Van S.L."/>
            <person name="Yuan L."/>
            <person name="Wang Z."/>
            <person name="Xia Z."/>
            <person name="Xiao L."/>
            <person name="Anderson O.D."/>
            <person name="Ouyang S."/>
            <person name="Liang Y."/>
            <person name="Zimin A.V."/>
            <person name="Pertea G."/>
            <person name="Qi P."/>
            <person name="Bennetzen J.L."/>
            <person name="Dai X."/>
            <person name="Dawson M.W."/>
            <person name="Muller H.G."/>
            <person name="Kugler K."/>
            <person name="Rivarola-Duarte L."/>
            <person name="Spannagl M."/>
            <person name="Mayer K.F.X."/>
            <person name="Lu F.H."/>
            <person name="Bevan M.W."/>
            <person name="Leroy P."/>
            <person name="Li P."/>
            <person name="You F.M."/>
            <person name="Sun Q."/>
            <person name="Liu Z."/>
            <person name="Lyons E."/>
            <person name="Wicker T."/>
            <person name="Salzberg S.L."/>
            <person name="Devos K.M."/>
            <person name="Dvorak J."/>
        </authorList>
    </citation>
    <scope>NUCLEOTIDE SEQUENCE [LARGE SCALE GENOMIC DNA]</scope>
    <source>
        <strain evidence="2">cv. AL8/78</strain>
    </source>
</reference>
<dbReference type="Proteomes" id="UP000015105">
    <property type="component" value="Chromosome 5D"/>
</dbReference>
<reference evidence="3" key="2">
    <citation type="journal article" date="2017" name="Nat. Plants">
        <title>The Aegilops tauschii genome reveals multiple impacts of transposons.</title>
        <authorList>
            <person name="Zhao G."/>
            <person name="Zou C."/>
            <person name="Li K."/>
            <person name="Wang K."/>
            <person name="Li T."/>
            <person name="Gao L."/>
            <person name="Zhang X."/>
            <person name="Wang H."/>
            <person name="Yang Z."/>
            <person name="Liu X."/>
            <person name="Jiang W."/>
            <person name="Mao L."/>
            <person name="Kong X."/>
            <person name="Jiao Y."/>
            <person name="Jia J."/>
        </authorList>
    </citation>
    <scope>NUCLEOTIDE SEQUENCE [LARGE SCALE GENOMIC DNA]</scope>
    <source>
        <strain evidence="3">cv. AL8/78</strain>
    </source>
</reference>
<reference evidence="3" key="1">
    <citation type="journal article" date="2014" name="Science">
        <title>Ancient hybridizations among the ancestral genomes of bread wheat.</title>
        <authorList>
            <consortium name="International Wheat Genome Sequencing Consortium,"/>
            <person name="Marcussen T."/>
            <person name="Sandve S.R."/>
            <person name="Heier L."/>
            <person name="Spannagl M."/>
            <person name="Pfeifer M."/>
            <person name="Jakobsen K.S."/>
            <person name="Wulff B.B."/>
            <person name="Steuernagel B."/>
            <person name="Mayer K.F."/>
            <person name="Olsen O.A."/>
        </authorList>
    </citation>
    <scope>NUCLEOTIDE SEQUENCE [LARGE SCALE GENOMIC DNA]</scope>
    <source>
        <strain evidence="3">cv. AL8/78</strain>
    </source>
</reference>
<reference evidence="2" key="4">
    <citation type="submission" date="2019-03" db="UniProtKB">
        <authorList>
            <consortium name="EnsemblPlants"/>
        </authorList>
    </citation>
    <scope>IDENTIFICATION</scope>
</reference>
<dbReference type="EnsemblPlants" id="AET5Gv21157200.1">
    <property type="protein sequence ID" value="AET5Gv21157200.1"/>
    <property type="gene ID" value="AET5Gv21157200"/>
</dbReference>
<protein>
    <submittedName>
        <fullName evidence="2">Uncharacterized protein</fullName>
    </submittedName>
</protein>
<evidence type="ECO:0000313" key="3">
    <source>
        <dbReference type="Proteomes" id="UP000015105"/>
    </source>
</evidence>
<dbReference type="PANTHER" id="PTHR35295:SF1">
    <property type="entry name" value="DNA LIGASE-LIKE PROTEIN"/>
    <property type="match status" value="1"/>
</dbReference>
<keyword evidence="3" id="KW-1185">Reference proteome</keyword>
<feature type="compositionally biased region" description="Basic and acidic residues" evidence="1">
    <location>
        <begin position="11"/>
        <end position="27"/>
    </location>
</feature>
<proteinExistence type="predicted"/>
<sequence>PASDVGGGEGEGERRQAGRGDKRRHDMDDSDPELELDSDFKQIVTMLRHIKDKAHKDGQKKTEQAISSVATEIQSMVQNTKAKFEKER</sequence>
<dbReference type="PANTHER" id="PTHR35295">
    <property type="entry name" value="DNA LIGASE-LIKE PROTEIN"/>
    <property type="match status" value="1"/>
</dbReference>
<feature type="compositionally biased region" description="Acidic residues" evidence="1">
    <location>
        <begin position="28"/>
        <end position="37"/>
    </location>
</feature>
<dbReference type="Gramene" id="AET5Gv21157200.1">
    <property type="protein sequence ID" value="AET5Gv21157200.1"/>
    <property type="gene ID" value="AET5Gv21157200"/>
</dbReference>
<dbReference type="AlphaFoldDB" id="A0A453MEL4"/>